<dbReference type="OrthoDB" id="16954at10239"/>
<sequence>MQLIKEYEHAKPLKFKGWQVSDDHEQNVQALQEMLGTFPFITAAFGDNADGERVYSISNFNEGATLDVKAGEWIFVNEEGSIEGWSAEIGAVRFKEIQA</sequence>
<evidence type="ECO:0000313" key="2">
    <source>
        <dbReference type="Proteomes" id="UP000030328"/>
    </source>
</evidence>
<keyword evidence="2" id="KW-1185">Reference proteome</keyword>
<reference evidence="1 2" key="1">
    <citation type="submission" date="2014-10" db="EMBL/GenBank/DDBJ databases">
        <authorList>
            <person name="Yang M."/>
            <person name="Han W."/>
        </authorList>
    </citation>
    <scope>NUCLEOTIDE SEQUENCE [LARGE SCALE GENOMIC DNA]</scope>
</reference>
<gene>
    <name evidence="1" type="ORF">YH6_085</name>
</gene>
<dbReference type="GeneID" id="24724982"/>
<name>A0A0A0YXX9_9CAUD</name>
<dbReference type="KEGG" id="vg:24724982"/>
<organism evidence="1 2">
    <name type="scientific">Pseudomonas phage YH6</name>
    <dbReference type="NCBI Taxonomy" id="1566995"/>
    <lineage>
        <taxon>Viruses</taxon>
        <taxon>Duplodnaviria</taxon>
        <taxon>Heunggongvirae</taxon>
        <taxon>Uroviricota</taxon>
        <taxon>Caudoviricetes</taxon>
        <taxon>Schitoviridae</taxon>
        <taxon>Migulavirinae</taxon>
        <taxon>Litunavirus</taxon>
        <taxon>Litunavirus Yh6</taxon>
    </lineage>
</organism>
<proteinExistence type="predicted"/>
<dbReference type="EMBL" id="KM974184">
    <property type="protein sequence ID" value="AIX13238.1"/>
    <property type="molecule type" value="Genomic_DNA"/>
</dbReference>
<dbReference type="Proteomes" id="UP000030328">
    <property type="component" value="Segment"/>
</dbReference>
<protein>
    <submittedName>
        <fullName evidence="1">Uncharacterized protein</fullName>
    </submittedName>
</protein>
<accession>A0A0A0YXX9</accession>
<evidence type="ECO:0000313" key="1">
    <source>
        <dbReference type="EMBL" id="AIX13238.1"/>
    </source>
</evidence>
<dbReference type="RefSeq" id="YP_009152585.1">
    <property type="nucleotide sequence ID" value="NC_027388.1"/>
</dbReference>